<dbReference type="EMBL" id="CAJPDR010000025">
    <property type="protein sequence ID" value="CAF9907921.1"/>
    <property type="molecule type" value="Genomic_DNA"/>
</dbReference>
<evidence type="ECO:0008006" key="3">
    <source>
        <dbReference type="Google" id="ProtNLM"/>
    </source>
</evidence>
<accession>A0A8H3EJM2</accession>
<dbReference type="Proteomes" id="UP000664203">
    <property type="component" value="Unassembled WGS sequence"/>
</dbReference>
<organism evidence="1 2">
    <name type="scientific">Alectoria fallacina</name>
    <dbReference type="NCBI Taxonomy" id="1903189"/>
    <lineage>
        <taxon>Eukaryota</taxon>
        <taxon>Fungi</taxon>
        <taxon>Dikarya</taxon>
        <taxon>Ascomycota</taxon>
        <taxon>Pezizomycotina</taxon>
        <taxon>Lecanoromycetes</taxon>
        <taxon>OSLEUM clade</taxon>
        <taxon>Lecanoromycetidae</taxon>
        <taxon>Lecanorales</taxon>
        <taxon>Lecanorineae</taxon>
        <taxon>Parmeliaceae</taxon>
        <taxon>Alectoria</taxon>
    </lineage>
</organism>
<comment type="caution">
    <text evidence="1">The sequence shown here is derived from an EMBL/GenBank/DDBJ whole genome shotgun (WGS) entry which is preliminary data.</text>
</comment>
<keyword evidence="2" id="KW-1185">Reference proteome</keyword>
<evidence type="ECO:0000313" key="1">
    <source>
        <dbReference type="EMBL" id="CAF9907921.1"/>
    </source>
</evidence>
<gene>
    <name evidence="1" type="ORF">ALECFALPRED_004040</name>
</gene>
<protein>
    <recommendedName>
        <fullName evidence="3">F-box domain-containing protein</fullName>
    </recommendedName>
</protein>
<sequence length="207" mass="23774">MASSSLSDFPAELILTIYESFDDHHTITAFNLASRMFYDVWRLNTASIAESVLSQSIDCFDLAQELLVVQGRSTGGQPETREGVLERSKHLIANALMVRKDYICTSTGVLVPKVDLSDPLLFFDGRERSFTEYHYRVWMLLELFNDREALDLRLQAATLEELQWIDKANRSFFQQCGQCSLGRFGFHELYHTFSIIKAEIELRESLS</sequence>
<proteinExistence type="predicted"/>
<name>A0A8H3EJM2_9LECA</name>
<reference evidence="1" key="1">
    <citation type="submission" date="2021-03" db="EMBL/GenBank/DDBJ databases">
        <authorList>
            <person name="Tagirdzhanova G."/>
        </authorList>
    </citation>
    <scope>NUCLEOTIDE SEQUENCE</scope>
</reference>
<dbReference type="AlphaFoldDB" id="A0A8H3EJM2"/>
<dbReference type="OrthoDB" id="5298645at2759"/>
<evidence type="ECO:0000313" key="2">
    <source>
        <dbReference type="Proteomes" id="UP000664203"/>
    </source>
</evidence>